<dbReference type="Proteomes" id="UP000676336">
    <property type="component" value="Unassembled WGS sequence"/>
</dbReference>
<accession>A0A8S2Q311</accession>
<keyword evidence="1" id="KW-0812">Transmembrane</keyword>
<dbReference type="EMBL" id="CAJOBJ010007431">
    <property type="protein sequence ID" value="CAF4085677.1"/>
    <property type="molecule type" value="Genomic_DNA"/>
</dbReference>
<organism evidence="3 5">
    <name type="scientific">Rotaria magnacalcarata</name>
    <dbReference type="NCBI Taxonomy" id="392030"/>
    <lineage>
        <taxon>Eukaryota</taxon>
        <taxon>Metazoa</taxon>
        <taxon>Spiralia</taxon>
        <taxon>Gnathifera</taxon>
        <taxon>Rotifera</taxon>
        <taxon>Eurotatoria</taxon>
        <taxon>Bdelloidea</taxon>
        <taxon>Philodinida</taxon>
        <taxon>Philodinidae</taxon>
        <taxon>Rotaria</taxon>
    </lineage>
</organism>
<gene>
    <name evidence="4" type="ORF">BYL167_LOCUS20143</name>
    <name evidence="3" type="ORF">GIL414_LOCUS16320</name>
    <name evidence="2" type="ORF">SMN809_LOCUS3779</name>
</gene>
<feature type="transmembrane region" description="Helical" evidence="1">
    <location>
        <begin position="107"/>
        <end position="131"/>
    </location>
</feature>
<sequence>MVDKSYIISLLGFANLIELTLVAGGFVAVCLTSTGYAQLANSYSNIIKYNGTPTHDTDSTAFYNIDVYTTKQADQVILITIFGLTLFSFLAHIIFSLRYRYSWHRLSIGIAFLCIIYAFTLFGVSVVVAYWEDKLRKRLTSTYLNNQVIVTQNGYAKLQTGPAAAAAKITIQLKLHEIWNNNLPSSSSSSILTSSSSSIITLSSSLVVSKDLNCEI</sequence>
<feature type="transmembrane region" description="Helical" evidence="1">
    <location>
        <begin position="76"/>
        <end position="95"/>
    </location>
</feature>
<protein>
    <submittedName>
        <fullName evidence="3">Uncharacterized protein</fullName>
    </submittedName>
</protein>
<evidence type="ECO:0000256" key="1">
    <source>
        <dbReference type="SAM" id="Phobius"/>
    </source>
</evidence>
<comment type="caution">
    <text evidence="3">The sequence shown here is derived from an EMBL/GenBank/DDBJ whole genome shotgun (WGS) entry which is preliminary data.</text>
</comment>
<keyword evidence="1" id="KW-1133">Transmembrane helix</keyword>
<dbReference type="AlphaFoldDB" id="A0A8S2Q311"/>
<dbReference type="Proteomes" id="UP000681967">
    <property type="component" value="Unassembled WGS sequence"/>
</dbReference>
<keyword evidence="1" id="KW-0472">Membrane</keyword>
<dbReference type="EMBL" id="CAJOBI010000818">
    <property type="protein sequence ID" value="CAF3846779.1"/>
    <property type="molecule type" value="Genomic_DNA"/>
</dbReference>
<dbReference type="Proteomes" id="UP000681720">
    <property type="component" value="Unassembled WGS sequence"/>
</dbReference>
<evidence type="ECO:0000313" key="5">
    <source>
        <dbReference type="Proteomes" id="UP000681720"/>
    </source>
</evidence>
<evidence type="ECO:0000313" key="4">
    <source>
        <dbReference type="EMBL" id="CAF4122325.1"/>
    </source>
</evidence>
<dbReference type="EMBL" id="CAJOBH010008757">
    <property type="protein sequence ID" value="CAF4122325.1"/>
    <property type="molecule type" value="Genomic_DNA"/>
</dbReference>
<name>A0A8S2Q311_9BILA</name>
<reference evidence="3" key="1">
    <citation type="submission" date="2021-02" db="EMBL/GenBank/DDBJ databases">
        <authorList>
            <person name="Nowell W R."/>
        </authorList>
    </citation>
    <scope>NUCLEOTIDE SEQUENCE</scope>
</reference>
<feature type="transmembrane region" description="Helical" evidence="1">
    <location>
        <begin position="6"/>
        <end position="31"/>
    </location>
</feature>
<evidence type="ECO:0000313" key="3">
    <source>
        <dbReference type="EMBL" id="CAF4085677.1"/>
    </source>
</evidence>
<proteinExistence type="predicted"/>
<evidence type="ECO:0000313" key="2">
    <source>
        <dbReference type="EMBL" id="CAF3846779.1"/>
    </source>
</evidence>